<dbReference type="Proteomes" id="UP001501204">
    <property type="component" value="Unassembled WGS sequence"/>
</dbReference>
<reference evidence="3" key="1">
    <citation type="journal article" date="2019" name="Int. J. Syst. Evol. Microbiol.">
        <title>The Global Catalogue of Microorganisms (GCM) 10K type strain sequencing project: providing services to taxonomists for standard genome sequencing and annotation.</title>
        <authorList>
            <consortium name="The Broad Institute Genomics Platform"/>
            <consortium name="The Broad Institute Genome Sequencing Center for Infectious Disease"/>
            <person name="Wu L."/>
            <person name="Ma J."/>
        </authorList>
    </citation>
    <scope>NUCLEOTIDE SEQUENCE [LARGE SCALE GENOMIC DNA]</scope>
    <source>
        <strain evidence="3">JCM 14735</strain>
    </source>
</reference>
<keyword evidence="3" id="KW-1185">Reference proteome</keyword>
<gene>
    <name evidence="2" type="ORF">GCM10009767_16180</name>
</gene>
<accession>A0ABP4WLZ1</accession>
<evidence type="ECO:0000313" key="3">
    <source>
        <dbReference type="Proteomes" id="UP001501204"/>
    </source>
</evidence>
<evidence type="ECO:0000256" key="1">
    <source>
        <dbReference type="SAM" id="MobiDB-lite"/>
    </source>
</evidence>
<name>A0ABP4WLZ1_9MICC</name>
<sequence>MTLDPWALIDLARSPKPSTAPAADSARPVLGTQSRGPIMNTTQRITAAAAAVLLLAAAPAGATSHEPAPPAEQPAEVQWPPASTHGKFLPIPEEFKQPFTFPACDSEVTIAPGDVDESEYRALVTAEGDTVVEYRGDATADITRASDGAVLDEVDLSNRGFETYSADGTTLTLSGSGPAVVAAYSEVEAQAFDEAGLPQAFLFLSGELAGTITFASAPEPGQEPTVVSAEITENSTEYVFDLCDLLDQAAAEETAAS</sequence>
<proteinExistence type="predicted"/>
<comment type="caution">
    <text evidence="2">The sequence shown here is derived from an EMBL/GenBank/DDBJ whole genome shotgun (WGS) entry which is preliminary data.</text>
</comment>
<feature type="region of interest" description="Disordered" evidence="1">
    <location>
        <begin position="14"/>
        <end position="36"/>
    </location>
</feature>
<organism evidence="2 3">
    <name type="scientific">Kocuria aegyptia</name>
    <dbReference type="NCBI Taxonomy" id="330943"/>
    <lineage>
        <taxon>Bacteria</taxon>
        <taxon>Bacillati</taxon>
        <taxon>Actinomycetota</taxon>
        <taxon>Actinomycetes</taxon>
        <taxon>Micrococcales</taxon>
        <taxon>Micrococcaceae</taxon>
        <taxon>Kocuria</taxon>
    </lineage>
</organism>
<evidence type="ECO:0000313" key="2">
    <source>
        <dbReference type="EMBL" id="GAA1757631.1"/>
    </source>
</evidence>
<dbReference type="EMBL" id="BAAAOA010000017">
    <property type="protein sequence ID" value="GAA1757631.1"/>
    <property type="molecule type" value="Genomic_DNA"/>
</dbReference>
<protein>
    <submittedName>
        <fullName evidence="2">Uncharacterized protein</fullName>
    </submittedName>
</protein>